<dbReference type="PANTHER" id="PTHR23513">
    <property type="entry name" value="INTEGRAL MEMBRANE EFFLUX PROTEIN-RELATED"/>
    <property type="match status" value="1"/>
</dbReference>
<dbReference type="PANTHER" id="PTHR23513:SF6">
    <property type="entry name" value="MAJOR FACILITATOR SUPERFAMILY ASSOCIATED DOMAIN-CONTAINING PROTEIN"/>
    <property type="match status" value="1"/>
</dbReference>
<dbReference type="SUPFAM" id="SSF103473">
    <property type="entry name" value="MFS general substrate transporter"/>
    <property type="match status" value="1"/>
</dbReference>
<keyword evidence="4 6" id="KW-1133">Transmembrane helix</keyword>
<sequence>MVVDGAMTFNLFQEVFTVGFLLYAVRDLVFSPAAVGAVLVAGGLGSFAGAWFGSRLSARWGYGWVLVGALALGNTAPLASARVAPGTPGAVGLLIAVFLVMGIGIGASNAHAVTIRQVATPTALLGRANAAYRLITWARCPSARPAWRPRRCGSSARRSALSAPLPRQLRAAEDRRTQMLCGSREIHCASADSISAGESSGKKWEPLTVTST</sequence>
<keyword evidence="8" id="KW-1185">Reference proteome</keyword>
<keyword evidence="3 6" id="KW-0812">Transmembrane</keyword>
<feature type="transmembrane region" description="Helical" evidence="6">
    <location>
        <begin position="64"/>
        <end position="84"/>
    </location>
</feature>
<evidence type="ECO:0008006" key="9">
    <source>
        <dbReference type="Google" id="ProtNLM"/>
    </source>
</evidence>
<evidence type="ECO:0000256" key="4">
    <source>
        <dbReference type="ARBA" id="ARBA00022989"/>
    </source>
</evidence>
<keyword evidence="2" id="KW-1003">Cell membrane</keyword>
<name>A0ABP4LDA0_9ACTN</name>
<keyword evidence="5 6" id="KW-0472">Membrane</keyword>
<dbReference type="InterPro" id="IPR036259">
    <property type="entry name" value="MFS_trans_sf"/>
</dbReference>
<comment type="subcellular location">
    <subcellularLocation>
        <location evidence="1">Cell membrane</location>
        <topology evidence="1">Multi-pass membrane protein</topology>
    </subcellularLocation>
</comment>
<evidence type="ECO:0000256" key="1">
    <source>
        <dbReference type="ARBA" id="ARBA00004651"/>
    </source>
</evidence>
<accession>A0ABP4LDA0</accession>
<evidence type="ECO:0000256" key="3">
    <source>
        <dbReference type="ARBA" id="ARBA00022692"/>
    </source>
</evidence>
<dbReference type="Gene3D" id="1.20.1250.20">
    <property type="entry name" value="MFS general substrate transporter like domains"/>
    <property type="match status" value="1"/>
</dbReference>
<evidence type="ECO:0000313" key="7">
    <source>
        <dbReference type="EMBL" id="GAA1521468.1"/>
    </source>
</evidence>
<feature type="transmembrane region" description="Helical" evidence="6">
    <location>
        <begin position="29"/>
        <end position="52"/>
    </location>
</feature>
<protein>
    <recommendedName>
        <fullName evidence="9">MFS transporter</fullName>
    </recommendedName>
</protein>
<gene>
    <name evidence="7" type="ORF">GCM10009741_23140</name>
</gene>
<proteinExistence type="predicted"/>
<comment type="caution">
    <text evidence="7">The sequence shown here is derived from an EMBL/GenBank/DDBJ whole genome shotgun (WGS) entry which is preliminary data.</text>
</comment>
<feature type="transmembrane region" description="Helical" evidence="6">
    <location>
        <begin position="90"/>
        <end position="107"/>
    </location>
</feature>
<reference evidence="8" key="1">
    <citation type="journal article" date="2019" name="Int. J. Syst. Evol. Microbiol.">
        <title>The Global Catalogue of Microorganisms (GCM) 10K type strain sequencing project: providing services to taxonomists for standard genome sequencing and annotation.</title>
        <authorList>
            <consortium name="The Broad Institute Genomics Platform"/>
            <consortium name="The Broad Institute Genome Sequencing Center for Infectious Disease"/>
            <person name="Wu L."/>
            <person name="Ma J."/>
        </authorList>
    </citation>
    <scope>NUCLEOTIDE SEQUENCE [LARGE SCALE GENOMIC DNA]</scope>
    <source>
        <strain evidence="8">JCM 14303</strain>
    </source>
</reference>
<evidence type="ECO:0000256" key="6">
    <source>
        <dbReference type="SAM" id="Phobius"/>
    </source>
</evidence>
<organism evidence="7 8">
    <name type="scientific">Kribbella lupini</name>
    <dbReference type="NCBI Taxonomy" id="291602"/>
    <lineage>
        <taxon>Bacteria</taxon>
        <taxon>Bacillati</taxon>
        <taxon>Actinomycetota</taxon>
        <taxon>Actinomycetes</taxon>
        <taxon>Propionibacteriales</taxon>
        <taxon>Kribbellaceae</taxon>
        <taxon>Kribbella</taxon>
    </lineage>
</organism>
<dbReference type="Proteomes" id="UP001500363">
    <property type="component" value="Unassembled WGS sequence"/>
</dbReference>
<evidence type="ECO:0000256" key="2">
    <source>
        <dbReference type="ARBA" id="ARBA00022475"/>
    </source>
</evidence>
<evidence type="ECO:0000256" key="5">
    <source>
        <dbReference type="ARBA" id="ARBA00023136"/>
    </source>
</evidence>
<evidence type="ECO:0000313" key="8">
    <source>
        <dbReference type="Proteomes" id="UP001500363"/>
    </source>
</evidence>
<dbReference type="EMBL" id="BAAANC010000001">
    <property type="protein sequence ID" value="GAA1521468.1"/>
    <property type="molecule type" value="Genomic_DNA"/>
</dbReference>